<protein>
    <submittedName>
        <fullName evidence="1">Uncharacterized protein</fullName>
    </submittedName>
</protein>
<dbReference type="SUPFAM" id="SSF51735">
    <property type="entry name" value="NAD(P)-binding Rossmann-fold domains"/>
    <property type="match status" value="1"/>
</dbReference>
<dbReference type="PANTHER" id="PTHR11695">
    <property type="entry name" value="ALCOHOL DEHYDROGENASE RELATED"/>
    <property type="match status" value="1"/>
</dbReference>
<dbReference type="AlphaFoldDB" id="A0A6J4LTM5"/>
<organism evidence="1">
    <name type="scientific">uncultured Leptolyngbya sp</name>
    <dbReference type="NCBI Taxonomy" id="332963"/>
    <lineage>
        <taxon>Bacteria</taxon>
        <taxon>Bacillati</taxon>
        <taxon>Cyanobacteriota</taxon>
        <taxon>Cyanophyceae</taxon>
        <taxon>Leptolyngbyales</taxon>
        <taxon>Leptolyngbyaceae</taxon>
        <taxon>Leptolyngbya group</taxon>
        <taxon>Leptolyngbya</taxon>
        <taxon>environmental samples</taxon>
    </lineage>
</organism>
<name>A0A6J4LTM5_9CYAN</name>
<dbReference type="InterPro" id="IPR050700">
    <property type="entry name" value="YIM1/Zinc_Alcohol_DH_Fams"/>
</dbReference>
<dbReference type="Pfam" id="PF13602">
    <property type="entry name" value="ADH_zinc_N_2"/>
    <property type="match status" value="1"/>
</dbReference>
<evidence type="ECO:0000313" key="1">
    <source>
        <dbReference type="EMBL" id="CAA9341491.1"/>
    </source>
</evidence>
<dbReference type="EMBL" id="CADCTY010000820">
    <property type="protein sequence ID" value="CAA9341491.1"/>
    <property type="molecule type" value="Genomic_DNA"/>
</dbReference>
<dbReference type="Gene3D" id="3.90.180.10">
    <property type="entry name" value="Medium-chain alcohol dehydrogenases, catalytic domain"/>
    <property type="match status" value="1"/>
</dbReference>
<dbReference type="InterPro" id="IPR036291">
    <property type="entry name" value="NAD(P)-bd_dom_sf"/>
</dbReference>
<dbReference type="PANTHER" id="PTHR11695:SF294">
    <property type="entry name" value="RETICULON-4-INTERACTING PROTEIN 1, MITOCHONDRIAL"/>
    <property type="match status" value="1"/>
</dbReference>
<proteinExistence type="predicted"/>
<dbReference type="Gene3D" id="3.40.50.720">
    <property type="entry name" value="NAD(P)-binding Rossmann-like Domain"/>
    <property type="match status" value="1"/>
</dbReference>
<accession>A0A6J4LTM5</accession>
<reference evidence="1" key="1">
    <citation type="submission" date="2020-02" db="EMBL/GenBank/DDBJ databases">
        <authorList>
            <person name="Meier V. D."/>
        </authorList>
    </citation>
    <scope>NUCLEOTIDE SEQUENCE</scope>
    <source>
        <strain evidence="1">AVDCRST_MAG94</strain>
    </source>
</reference>
<sequence>MIDYRTEDFSVALRDVDVVLDTVGGETHSKSYQVLKPGGFLISLVQMLLDQERAKAHGVTATFFGHRSHAPRLDLISGLCDAGELRVIVDRTLHLSDVHASLAHSASGHAHGKILLRPAA</sequence>
<gene>
    <name evidence="1" type="ORF">AVDCRST_MAG94-2335</name>
</gene>